<dbReference type="PANTHER" id="PTHR45033">
    <property type="match status" value="1"/>
</dbReference>
<dbReference type="PATRIC" id="fig|220754.4.peg.3477"/>
<keyword evidence="2" id="KW-1185">Reference proteome</keyword>
<evidence type="ECO:0000313" key="1">
    <source>
        <dbReference type="EMBL" id="KIL43059.1"/>
    </source>
</evidence>
<dbReference type="Proteomes" id="UP000031972">
    <property type="component" value="Unassembled WGS sequence"/>
</dbReference>
<dbReference type="Gene3D" id="3.90.180.10">
    <property type="entry name" value="Medium-chain alcohol dehydrogenases, catalytic domain"/>
    <property type="match status" value="1"/>
</dbReference>
<gene>
    <name evidence="1" type="ORF">KR50_34620</name>
</gene>
<dbReference type="Gene3D" id="3.40.50.720">
    <property type="entry name" value="NAD(P)-binding Rossmann-like Domain"/>
    <property type="match status" value="1"/>
</dbReference>
<reference evidence="1 2" key="1">
    <citation type="submission" date="2015-01" db="EMBL/GenBank/DDBJ databases">
        <title>Jeotgalibacillus campisalis genome sequencing.</title>
        <authorList>
            <person name="Goh K.M."/>
            <person name="Chan K.-G."/>
            <person name="Yaakop A.S."/>
            <person name="Ee R."/>
            <person name="Gan H.M."/>
            <person name="Chan C.S."/>
        </authorList>
    </citation>
    <scope>NUCLEOTIDE SEQUENCE [LARGE SCALE GENOMIC DNA]</scope>
    <source>
        <strain evidence="1 2">SF-57</strain>
    </source>
</reference>
<accession>A0A0C2RMS8</accession>
<dbReference type="InterPro" id="IPR052711">
    <property type="entry name" value="Zinc_ADH-like"/>
</dbReference>
<organism evidence="1 2">
    <name type="scientific">Jeotgalibacillus campisalis</name>
    <dbReference type="NCBI Taxonomy" id="220754"/>
    <lineage>
        <taxon>Bacteria</taxon>
        <taxon>Bacillati</taxon>
        <taxon>Bacillota</taxon>
        <taxon>Bacilli</taxon>
        <taxon>Bacillales</taxon>
        <taxon>Caryophanaceae</taxon>
        <taxon>Jeotgalibacillus</taxon>
    </lineage>
</organism>
<comment type="caution">
    <text evidence="1">The sequence shown here is derived from an EMBL/GenBank/DDBJ whole genome shotgun (WGS) entry which is preliminary data.</text>
</comment>
<dbReference type="AlphaFoldDB" id="A0A0C2RMS8"/>
<dbReference type="Pfam" id="PF13602">
    <property type="entry name" value="ADH_zinc_N_2"/>
    <property type="match status" value="1"/>
</dbReference>
<name>A0A0C2RMS8_9BACL</name>
<dbReference type="PANTHER" id="PTHR45033:SF2">
    <property type="entry name" value="ZINC-TYPE ALCOHOL DEHYDROGENASE-LIKE PROTEIN C1773.06C"/>
    <property type="match status" value="1"/>
</dbReference>
<protein>
    <submittedName>
        <fullName evidence="1">Alcohol dehydrogenase</fullName>
    </submittedName>
</protein>
<proteinExistence type="predicted"/>
<dbReference type="EMBL" id="JXRR01000022">
    <property type="protein sequence ID" value="KIL43059.1"/>
    <property type="molecule type" value="Genomic_DNA"/>
</dbReference>
<sequence>MGTRSEFKEMLKAIAEGKIKPVIDKSFPLEKAKEAQVYFKKKGKVGKIVLLPEE</sequence>
<evidence type="ECO:0000313" key="2">
    <source>
        <dbReference type="Proteomes" id="UP000031972"/>
    </source>
</evidence>